<reference evidence="8 12" key="1">
    <citation type="submission" date="2017-05" db="EMBL/GenBank/DDBJ databases">
        <authorList>
            <person name="Song R."/>
            <person name="Chenine A.L."/>
            <person name="Ruprecht R.M."/>
        </authorList>
    </citation>
    <scope>NUCLEOTIDE SEQUENCE [LARGE SCALE GENOMIC DNA]</scope>
    <source>
        <strain evidence="8 12">PR350</strain>
    </source>
</reference>
<dbReference type="Proteomes" id="UP000269597">
    <property type="component" value="Unassembled WGS sequence"/>
</dbReference>
<organism evidence="8 12">
    <name type="scientific">Acinetobacter baumannii</name>
    <dbReference type="NCBI Taxonomy" id="470"/>
    <lineage>
        <taxon>Bacteria</taxon>
        <taxon>Pseudomonadati</taxon>
        <taxon>Pseudomonadota</taxon>
        <taxon>Gammaproteobacteria</taxon>
        <taxon>Moraxellales</taxon>
        <taxon>Moraxellaceae</taxon>
        <taxon>Acinetobacter</taxon>
        <taxon>Acinetobacter calcoaceticus/baumannii complex</taxon>
    </lineage>
</organism>
<proteinExistence type="inferred from homology"/>
<gene>
    <name evidence="9" type="primary">arsC</name>
    <name evidence="8" type="ORF">B9X95_07280</name>
    <name evidence="9" type="ORF">DOL94_11585</name>
    <name evidence="11" type="ORF">EA722_16080</name>
    <name evidence="10" type="ORF">IMO23_07460</name>
</gene>
<dbReference type="RefSeq" id="WP_005139311.1">
    <property type="nucleotide sequence ID" value="NZ_CAKNBL010000002.1"/>
</dbReference>
<evidence type="ECO:0000256" key="6">
    <source>
        <dbReference type="PROSITE-ProRule" id="PRU01282"/>
    </source>
</evidence>
<keyword evidence="2" id="KW-0059">Arsenical resistance</keyword>
<comment type="catalytic activity">
    <reaction evidence="7">
        <text>[glutaredoxin]-dithiol + arsenate + glutathione + H(+) = glutathionyl-S-S-[glutaredoxin] + arsenite + H2O</text>
        <dbReference type="Rhea" id="RHEA:22016"/>
        <dbReference type="Rhea" id="RHEA-COMP:10729"/>
        <dbReference type="Rhea" id="RHEA-COMP:17668"/>
        <dbReference type="ChEBI" id="CHEBI:15377"/>
        <dbReference type="ChEBI" id="CHEBI:15378"/>
        <dbReference type="ChEBI" id="CHEBI:29242"/>
        <dbReference type="ChEBI" id="CHEBI:29950"/>
        <dbReference type="ChEBI" id="CHEBI:48597"/>
        <dbReference type="ChEBI" id="CHEBI:57925"/>
        <dbReference type="ChEBI" id="CHEBI:146199"/>
        <dbReference type="EC" id="1.20.4.1"/>
    </reaction>
</comment>
<evidence type="ECO:0000313" key="10">
    <source>
        <dbReference type="EMBL" id="QPF14728.1"/>
    </source>
</evidence>
<evidence type="ECO:0000313" key="12">
    <source>
        <dbReference type="Proteomes" id="UP000194699"/>
    </source>
</evidence>
<evidence type="ECO:0000313" key="9">
    <source>
        <dbReference type="EMBL" id="PZM16005.1"/>
    </source>
</evidence>
<comment type="similarity">
    <text evidence="1 6 7">Belongs to the ArsC family.</text>
</comment>
<sequence length="142" mass="16430">MTELVKIYHNPACGTSRNTLALIRYAGIEPIVIEYLQTPPSKDELIQLIKDSNLSVREAIRKNVEPYKDLELEQDHWTDEQLIDFMVQYPILINRPFVVTPKGTRLCRPSEMVLDILDSQNLGYFAKEDGEVIIDEQGRRLK</sequence>
<dbReference type="EMBL" id="QKWF01000110">
    <property type="protein sequence ID" value="PZM16005.1"/>
    <property type="molecule type" value="Genomic_DNA"/>
</dbReference>
<evidence type="ECO:0000313" key="11">
    <source>
        <dbReference type="EMBL" id="RSP71459.1"/>
    </source>
</evidence>
<protein>
    <recommendedName>
        <fullName evidence="5 7">Arsenate reductase</fullName>
        <ecNumber evidence="4 7">1.20.4.1</ecNumber>
    </recommendedName>
</protein>
<dbReference type="CDD" id="cd03034">
    <property type="entry name" value="ArsC_ArsC"/>
    <property type="match status" value="1"/>
</dbReference>
<dbReference type="GO" id="GO:0008794">
    <property type="term" value="F:arsenate reductase (glutaredoxin) activity"/>
    <property type="evidence" value="ECO:0007669"/>
    <property type="project" value="UniProtKB-UniRule"/>
</dbReference>
<reference evidence="10 15" key="4">
    <citation type="submission" date="2020-09" db="EMBL/GenBank/DDBJ databases">
        <title>Resistance determinants and their genetic context in bacteria from a longitudinal study of pigs reared under conventional and antibiotic-free husbandry practices.</title>
        <authorList>
            <person name="Poulin-Laprade D."/>
            <person name="Brouard J.-S."/>
            <person name="Gagnon N."/>
            <person name="Turcotte A."/>
            <person name="Langlois A."/>
            <person name="Matte J.J."/>
            <person name="Carrillo C.D."/>
            <person name="Zaheer R."/>
            <person name="McAllister T."/>
            <person name="Topp E."/>
            <person name="Talbot G."/>
        </authorList>
    </citation>
    <scope>NUCLEOTIDE SEQUENCE [LARGE SCALE GENOMIC DNA]</scope>
    <source>
        <strain evidence="10 15">Res13-Abat-PEA21-P4-01-A</strain>
    </source>
</reference>
<dbReference type="GO" id="GO:0046685">
    <property type="term" value="P:response to arsenic-containing substance"/>
    <property type="evidence" value="ECO:0007669"/>
    <property type="project" value="UniProtKB-KW"/>
</dbReference>
<dbReference type="PANTHER" id="PTHR30041">
    <property type="entry name" value="ARSENATE REDUCTASE"/>
    <property type="match status" value="1"/>
</dbReference>
<dbReference type="SUPFAM" id="SSF52833">
    <property type="entry name" value="Thioredoxin-like"/>
    <property type="match status" value="1"/>
</dbReference>
<dbReference type="PANTHER" id="PTHR30041:SF5">
    <property type="entry name" value="ARSENATE REDUCTASE-RELATED"/>
    <property type="match status" value="1"/>
</dbReference>
<name>A0A241ZFL2_ACIBA</name>
<dbReference type="Gene3D" id="3.40.30.10">
    <property type="entry name" value="Glutaredoxin"/>
    <property type="match status" value="1"/>
</dbReference>
<dbReference type="Proteomes" id="UP000594659">
    <property type="component" value="Chromosome"/>
</dbReference>
<evidence type="ECO:0000313" key="8">
    <source>
        <dbReference type="EMBL" id="OTM89851.1"/>
    </source>
</evidence>
<dbReference type="InterPro" id="IPR006659">
    <property type="entry name" value="Arsenate_reductase"/>
</dbReference>
<evidence type="ECO:0000256" key="7">
    <source>
        <dbReference type="RuleBase" id="RU362029"/>
    </source>
</evidence>
<evidence type="ECO:0000256" key="4">
    <source>
        <dbReference type="ARBA" id="ARBA00038969"/>
    </source>
</evidence>
<dbReference type="InterPro" id="IPR036249">
    <property type="entry name" value="Thioredoxin-like_sf"/>
</dbReference>
<dbReference type="NCBIfam" id="TIGR00014">
    <property type="entry name" value="arsC"/>
    <property type="match status" value="1"/>
</dbReference>
<dbReference type="Proteomes" id="UP000248662">
    <property type="component" value="Unassembled WGS sequence"/>
</dbReference>
<evidence type="ECO:0000256" key="3">
    <source>
        <dbReference type="ARBA" id="ARBA00023002"/>
    </source>
</evidence>
<reference evidence="9 13" key="2">
    <citation type="submission" date="2018-06" db="EMBL/GenBank/DDBJ databases">
        <title>Carbapenemase-producing Acinetobacter spp. from environmental sources in an hospital from French Polynesia.</title>
        <authorList>
            <person name="Bonnin R.A."/>
            <person name="Levy M."/>
            <person name="Cuzon G."/>
            <person name="Dortet L."/>
            <person name="Naas T."/>
        </authorList>
    </citation>
    <scope>NUCLEOTIDE SEQUENCE [LARGE SCALE GENOMIC DNA]</scope>
    <source>
        <strain evidence="9 13">R10</strain>
    </source>
</reference>
<dbReference type="EC" id="1.20.4.1" evidence="4 7"/>
<evidence type="ECO:0000313" key="14">
    <source>
        <dbReference type="Proteomes" id="UP000269597"/>
    </source>
</evidence>
<dbReference type="InterPro" id="IPR006660">
    <property type="entry name" value="Arsenate_reductase-like"/>
</dbReference>
<evidence type="ECO:0000313" key="13">
    <source>
        <dbReference type="Proteomes" id="UP000248662"/>
    </source>
</evidence>
<evidence type="ECO:0000256" key="2">
    <source>
        <dbReference type="ARBA" id="ARBA00022849"/>
    </source>
</evidence>
<dbReference type="Pfam" id="PF03960">
    <property type="entry name" value="ArsC"/>
    <property type="match status" value="1"/>
</dbReference>
<accession>A0A241ZFL2</accession>
<dbReference type="Proteomes" id="UP000194699">
    <property type="component" value="Unassembled WGS sequence"/>
</dbReference>
<evidence type="ECO:0000256" key="5">
    <source>
        <dbReference type="ARBA" id="ARBA00039879"/>
    </source>
</evidence>
<dbReference type="PROSITE" id="PS51353">
    <property type="entry name" value="ARSC"/>
    <property type="match status" value="1"/>
</dbReference>
<evidence type="ECO:0000313" key="15">
    <source>
        <dbReference type="Proteomes" id="UP000594659"/>
    </source>
</evidence>
<dbReference type="EMBL" id="NGEL01000073">
    <property type="protein sequence ID" value="OTM89851.1"/>
    <property type="molecule type" value="Genomic_DNA"/>
</dbReference>
<reference evidence="11 14" key="3">
    <citation type="submission" date="2018-10" db="EMBL/GenBank/DDBJ databases">
        <title>GWAS and RNA-Seq identify cryptic mechanisms of antimicrobial resistance in Acinetobacter baumannii.</title>
        <authorList>
            <person name="Sahl J.W."/>
        </authorList>
    </citation>
    <scope>NUCLEOTIDE SEQUENCE [LARGE SCALE GENOMIC DNA]</scope>
    <source>
        <strain evidence="11 14">TG31299</strain>
    </source>
</reference>
<dbReference type="EMBL" id="RFBY01000068">
    <property type="protein sequence ID" value="RSP71459.1"/>
    <property type="molecule type" value="Genomic_DNA"/>
</dbReference>
<evidence type="ECO:0000256" key="1">
    <source>
        <dbReference type="ARBA" id="ARBA00007198"/>
    </source>
</evidence>
<dbReference type="AlphaFoldDB" id="A0A241ZFL2"/>
<keyword evidence="3 7" id="KW-0560">Oxidoreductase</keyword>
<dbReference type="EMBL" id="CP062919">
    <property type="protein sequence ID" value="QPF14728.1"/>
    <property type="molecule type" value="Genomic_DNA"/>
</dbReference>